<reference evidence="4" key="1">
    <citation type="submission" date="2019-04" db="EMBL/GenBank/DDBJ databases">
        <title>Draft genome sequence of Pseudonocardiaceae bacterium SL3-2-4.</title>
        <authorList>
            <person name="Ningsih F."/>
            <person name="Yokota A."/>
            <person name="Sakai Y."/>
            <person name="Nanatani K."/>
            <person name="Yabe S."/>
            <person name="Oetari A."/>
            <person name="Sjamsuridzal W."/>
        </authorList>
    </citation>
    <scope>NUCLEOTIDE SEQUENCE [LARGE SCALE GENOMIC DNA]</scope>
    <source>
        <strain evidence="4">SL3-2-4</strain>
    </source>
</reference>
<dbReference type="Pfam" id="PF02470">
    <property type="entry name" value="MlaD"/>
    <property type="match status" value="1"/>
</dbReference>
<dbReference type="RefSeq" id="WP_137814827.1">
    <property type="nucleotide sequence ID" value="NZ_BJFL01000017.1"/>
</dbReference>
<feature type="domain" description="Mce/MlaD" evidence="1">
    <location>
        <begin position="38"/>
        <end position="112"/>
    </location>
</feature>
<accession>A0A4D4J5F8</accession>
<dbReference type="Pfam" id="PF11887">
    <property type="entry name" value="Mce4_CUP1"/>
    <property type="match status" value="1"/>
</dbReference>
<dbReference type="InterPro" id="IPR052336">
    <property type="entry name" value="MlaD_Phospholipid_Transporter"/>
</dbReference>
<proteinExistence type="predicted"/>
<evidence type="ECO:0000313" key="4">
    <source>
        <dbReference type="Proteomes" id="UP000298860"/>
    </source>
</evidence>
<dbReference type="InterPro" id="IPR003399">
    <property type="entry name" value="Mce/MlaD"/>
</dbReference>
<dbReference type="InterPro" id="IPR005693">
    <property type="entry name" value="Mce"/>
</dbReference>
<dbReference type="GO" id="GO:0005576">
    <property type="term" value="C:extracellular region"/>
    <property type="evidence" value="ECO:0007669"/>
    <property type="project" value="TreeGrafter"/>
</dbReference>
<sequence>MRSIRPSLTKLIVFIVVTLAATGLLAVTIANTAFTPATHYAARFTDVTGLNEGDDVRIAGVKVGQVDSIRIADRSQAEVRFSLFDKRKLPATATAAVRYRNLIGQRYIALGQGPGPVNATLPEGGTIPLRQTRPALNLTVLFNGFKPLLRALSPQDVNKLSQSIIEVLQGEGGTVKSLLAHIASLTSTIAGRDEVIGQVINNLNSALDTINARGDEMSTVLTQTQELVSGLAADRRTIGDAIDGIGQLNQVTGGMLAESRPALREDIANLGALSKNLDDSKAVVQHFVQFLPDKLNTINRTASYGGWFNYFLCRTTGEVGISSLGMRLPLDNSQPMPARCQP</sequence>
<dbReference type="NCBIfam" id="TIGR00996">
    <property type="entry name" value="Mtu_fam_mce"/>
    <property type="match status" value="1"/>
</dbReference>
<name>A0A4D4J5F8_9PSEU</name>
<organism evidence="3 4">
    <name type="scientific">Gandjariella thermophila</name>
    <dbReference type="NCBI Taxonomy" id="1931992"/>
    <lineage>
        <taxon>Bacteria</taxon>
        <taxon>Bacillati</taxon>
        <taxon>Actinomycetota</taxon>
        <taxon>Actinomycetes</taxon>
        <taxon>Pseudonocardiales</taxon>
        <taxon>Pseudonocardiaceae</taxon>
        <taxon>Gandjariella</taxon>
    </lineage>
</organism>
<protein>
    <submittedName>
        <fullName evidence="3">ABC transporter substrate-binding protein</fullName>
    </submittedName>
</protein>
<dbReference type="EMBL" id="BJFL01000017">
    <property type="protein sequence ID" value="GDY31771.1"/>
    <property type="molecule type" value="Genomic_DNA"/>
</dbReference>
<evidence type="ECO:0000313" key="3">
    <source>
        <dbReference type="EMBL" id="GDY31771.1"/>
    </source>
</evidence>
<dbReference type="PANTHER" id="PTHR33371:SF17">
    <property type="entry name" value="MCE-FAMILY PROTEIN MCE1B"/>
    <property type="match status" value="1"/>
</dbReference>
<dbReference type="PANTHER" id="PTHR33371">
    <property type="entry name" value="INTERMEMBRANE PHOSPHOLIPID TRANSPORT SYSTEM BINDING PROTEIN MLAD-RELATED"/>
    <property type="match status" value="1"/>
</dbReference>
<evidence type="ECO:0000259" key="2">
    <source>
        <dbReference type="Pfam" id="PF11887"/>
    </source>
</evidence>
<comment type="caution">
    <text evidence="3">The sequence shown here is derived from an EMBL/GenBank/DDBJ whole genome shotgun (WGS) entry which is preliminary data.</text>
</comment>
<dbReference type="InterPro" id="IPR024516">
    <property type="entry name" value="Mce_C"/>
</dbReference>
<dbReference type="AlphaFoldDB" id="A0A4D4J5F8"/>
<keyword evidence="4" id="KW-1185">Reference proteome</keyword>
<feature type="domain" description="Mammalian cell entry C-terminal" evidence="2">
    <location>
        <begin position="119"/>
        <end position="306"/>
    </location>
</feature>
<gene>
    <name evidence="3" type="ORF">GTS_34040</name>
</gene>
<dbReference type="OrthoDB" id="338143at2"/>
<evidence type="ECO:0000259" key="1">
    <source>
        <dbReference type="Pfam" id="PF02470"/>
    </source>
</evidence>
<dbReference type="GO" id="GO:0051701">
    <property type="term" value="P:biological process involved in interaction with host"/>
    <property type="evidence" value="ECO:0007669"/>
    <property type="project" value="TreeGrafter"/>
</dbReference>
<dbReference type="Proteomes" id="UP000298860">
    <property type="component" value="Unassembled WGS sequence"/>
</dbReference>